<dbReference type="AlphaFoldDB" id="A0A182F027"/>
<dbReference type="Proteomes" id="UP000271087">
    <property type="component" value="Unassembled WGS sequence"/>
</dbReference>
<gene>
    <name evidence="1" type="ORF">NOO_LOCUS13790</name>
</gene>
<name>A0A182F027_ONCOC</name>
<dbReference type="WBParaSite" id="nOo.2.0.1.t13790-RA">
    <property type="protein sequence ID" value="nOo.2.0.1.t13790-RA"/>
    <property type="gene ID" value="nOo.2.0.1.g13790"/>
</dbReference>
<organism evidence="3">
    <name type="scientific">Onchocerca ochengi</name>
    <name type="common">Filarial nematode worm</name>
    <dbReference type="NCBI Taxonomy" id="42157"/>
    <lineage>
        <taxon>Eukaryota</taxon>
        <taxon>Metazoa</taxon>
        <taxon>Ecdysozoa</taxon>
        <taxon>Nematoda</taxon>
        <taxon>Chromadorea</taxon>
        <taxon>Rhabditida</taxon>
        <taxon>Spirurina</taxon>
        <taxon>Spiruromorpha</taxon>
        <taxon>Filarioidea</taxon>
        <taxon>Onchocercidae</taxon>
        <taxon>Onchocerca</taxon>
    </lineage>
</organism>
<protein>
    <submittedName>
        <fullName evidence="3">OAR domain-containing protein</fullName>
    </submittedName>
</protein>
<proteinExistence type="predicted"/>
<evidence type="ECO:0000313" key="2">
    <source>
        <dbReference type="Proteomes" id="UP000271087"/>
    </source>
</evidence>
<evidence type="ECO:0000313" key="3">
    <source>
        <dbReference type="WBParaSite" id="nOo.2.0.1.t13790-RA"/>
    </source>
</evidence>
<sequence length="88" mass="9455">MDDHKAELSGQQNKCMNKSSAAAAAILEYYHQCNKTSGGSVSTSVDTINSSAIRELPSATNCPTSMANVPGQYLSGNFVSWHIESQTW</sequence>
<evidence type="ECO:0000313" key="1">
    <source>
        <dbReference type="EMBL" id="VDN05551.1"/>
    </source>
</evidence>
<dbReference type="EMBL" id="UYRW01018877">
    <property type="protein sequence ID" value="VDN05551.1"/>
    <property type="molecule type" value="Genomic_DNA"/>
</dbReference>
<keyword evidence="2" id="KW-1185">Reference proteome</keyword>
<reference evidence="1 2" key="2">
    <citation type="submission" date="2018-08" db="EMBL/GenBank/DDBJ databases">
        <authorList>
            <person name="Laetsch R D."/>
            <person name="Stevens L."/>
            <person name="Kumar S."/>
            <person name="Blaxter L. M."/>
        </authorList>
    </citation>
    <scope>NUCLEOTIDE SEQUENCE [LARGE SCALE GENOMIC DNA]</scope>
</reference>
<reference evidence="3" key="1">
    <citation type="submission" date="2016-06" db="UniProtKB">
        <authorList>
            <consortium name="WormBaseParasite"/>
        </authorList>
    </citation>
    <scope>IDENTIFICATION</scope>
</reference>
<accession>A0A182F027</accession>